<protein>
    <recommendedName>
        <fullName evidence="7">Utp14-domain-containing protein</fullName>
    </recommendedName>
</protein>
<evidence type="ECO:0008006" key="7">
    <source>
        <dbReference type="Google" id="ProtNLM"/>
    </source>
</evidence>
<feature type="compositionally biased region" description="Basic residues" evidence="4">
    <location>
        <begin position="13"/>
        <end position="23"/>
    </location>
</feature>
<feature type="compositionally biased region" description="Basic and acidic residues" evidence="4">
    <location>
        <begin position="524"/>
        <end position="544"/>
    </location>
</feature>
<dbReference type="PANTHER" id="PTHR14150:SF12">
    <property type="entry name" value="U3 SMALL NUCLEOLAR RNA-ASSOCIATED PROTEIN 14 HOMOLOG A"/>
    <property type="match status" value="1"/>
</dbReference>
<gene>
    <name evidence="5" type="ORF">HETSPECPRED_002757</name>
</gene>
<feature type="region of interest" description="Disordered" evidence="4">
    <location>
        <begin position="1"/>
        <end position="224"/>
    </location>
</feature>
<dbReference type="Pfam" id="PF04615">
    <property type="entry name" value="Utp14"/>
    <property type="match status" value="1"/>
</dbReference>
<feature type="compositionally biased region" description="Polar residues" evidence="4">
    <location>
        <begin position="147"/>
        <end position="156"/>
    </location>
</feature>
<feature type="region of interest" description="Disordered" evidence="4">
    <location>
        <begin position="524"/>
        <end position="599"/>
    </location>
</feature>
<name>A0A8H3F2P5_9LECA</name>
<feature type="compositionally biased region" description="Basic and acidic residues" evidence="4">
    <location>
        <begin position="649"/>
        <end position="678"/>
    </location>
</feature>
<evidence type="ECO:0000256" key="1">
    <source>
        <dbReference type="ARBA" id="ARBA00004604"/>
    </source>
</evidence>
<feature type="compositionally biased region" description="Polar residues" evidence="4">
    <location>
        <begin position="694"/>
        <end position="706"/>
    </location>
</feature>
<feature type="compositionally biased region" description="Acidic residues" evidence="4">
    <location>
        <begin position="545"/>
        <end position="564"/>
    </location>
</feature>
<comment type="caution">
    <text evidence="5">The sequence shown here is derived from an EMBL/GenBank/DDBJ whole genome shotgun (WGS) entry which is preliminary data.</text>
</comment>
<dbReference type="GO" id="GO:0032040">
    <property type="term" value="C:small-subunit processome"/>
    <property type="evidence" value="ECO:0007669"/>
    <property type="project" value="InterPro"/>
</dbReference>
<feature type="compositionally biased region" description="Basic and acidic residues" evidence="4">
    <location>
        <begin position="458"/>
        <end position="470"/>
    </location>
</feature>
<keyword evidence="6" id="KW-1185">Reference proteome</keyword>
<keyword evidence="2" id="KW-0597">Phosphoprotein</keyword>
<sequence length="970" mass="108245">MPGRQSTGPPSIKKIKGKKRTQKRSLNALAIAEQQHPTKTKLRQNRLGASEAESSGRKRDHEEDDSDADHDSRTSKRPRVGDKDHFGNDIDGGSDSDGNEWVLGAVGEDDDSDLDSDEAMRESDEERFEGFTFRGSSSSGFKKLQRTSRQSESTGADNLGIDLNEDDGQDKSAEESDGLGDDAVDLADAMDEGLSSDYSSGSDDEGGSDDHVFSDLSDHEDAIDPKKLADLETFVSSMNDTKESQVHPKSVSDSHESIIPSEYGITSKQKLTLADLQSSITDPELRKSLKLISDDTKTSSKRKGMPKKLEVPLAKRQQDRLNRAAAYEKSKETLNRWIDTVKHNRRAEHISFPLKNNVTIPQGSHTMLPTVNSKPVTDLENEIQNILQESGLGPVSRTAEEDTVDTFTELPTNKLSLEEVQARTAELRRARDLLFREEKRAKRIKKIKSKSYRKVHRKERERMARSEKEALVAGGFEDSESEQERNDRRRAEERMGQRHRESRWAKSVKDAGRAAWDEDARTGVTEMARRGEELRKRMEGKVVDEDGSSSESESIDDQEDDVEDMEMKNKSRTLGRLQEIDDEGNGKENLETRLSSMPFMKKAEAFRQDLNRTAINDLRRELDGEETPSEEEAAEPSGRRSYGPLQNKTAKDRASDSEHVSEFEEKPASEDENEIRFEDDGEDLAIIVDAANPASKSNTNSPSISRQHAKQPPSVNKPSSMIEDNPWLSTTSHRHKKDRIAQDSRAEAIISNFPSTTPALPSPSIQPPKPRSALKGARAAAAAQEHPTTSPNHTTPTLADPSHTDSEDSASENAQPLLSKNHALIRRAFAGDAVVSDFATEKANTIANEETKITDNTLPGWGSWVGAGVSKHDRKRHTGRFLTRTPGIDAEARKDAKLDKVIINEKRVKKNGRYLATQLPHPFETRAQYERALRLPLGPEWTTKETYQGMTMPRVLLKQGVVEPMRRPVV</sequence>
<feature type="compositionally biased region" description="Acidic residues" evidence="4">
    <location>
        <begin position="107"/>
        <end position="117"/>
    </location>
</feature>
<feature type="compositionally biased region" description="Pro residues" evidence="4">
    <location>
        <begin position="760"/>
        <end position="770"/>
    </location>
</feature>
<keyword evidence="3" id="KW-0539">Nucleus</keyword>
<dbReference type="AlphaFoldDB" id="A0A8H3F2P5"/>
<dbReference type="InterPro" id="IPR006709">
    <property type="entry name" value="SSU_processome_Utp14"/>
</dbReference>
<accession>A0A8H3F2P5</accession>
<evidence type="ECO:0000313" key="5">
    <source>
        <dbReference type="EMBL" id="CAF9916095.1"/>
    </source>
</evidence>
<dbReference type="GO" id="GO:0006364">
    <property type="term" value="P:rRNA processing"/>
    <property type="evidence" value="ECO:0007669"/>
    <property type="project" value="InterPro"/>
</dbReference>
<dbReference type="OrthoDB" id="277439at2759"/>
<feature type="compositionally biased region" description="Low complexity" evidence="4">
    <location>
        <begin position="192"/>
        <end position="201"/>
    </location>
</feature>
<evidence type="ECO:0000256" key="3">
    <source>
        <dbReference type="ARBA" id="ARBA00023242"/>
    </source>
</evidence>
<feature type="region of interest" description="Disordered" evidence="4">
    <location>
        <begin position="616"/>
        <end position="814"/>
    </location>
</feature>
<feature type="compositionally biased region" description="Basic and acidic residues" evidence="4">
    <location>
        <begin position="208"/>
        <end position="224"/>
    </location>
</feature>
<proteinExistence type="predicted"/>
<feature type="compositionally biased region" description="Basic and acidic residues" evidence="4">
    <location>
        <begin position="482"/>
        <end position="506"/>
    </location>
</feature>
<evidence type="ECO:0000256" key="4">
    <source>
        <dbReference type="SAM" id="MobiDB-lite"/>
    </source>
</evidence>
<feature type="compositionally biased region" description="Acidic residues" evidence="4">
    <location>
        <begin position="175"/>
        <end position="191"/>
    </location>
</feature>
<evidence type="ECO:0000256" key="2">
    <source>
        <dbReference type="ARBA" id="ARBA00022553"/>
    </source>
</evidence>
<dbReference type="EMBL" id="CAJPDS010000017">
    <property type="protein sequence ID" value="CAF9916095.1"/>
    <property type="molecule type" value="Genomic_DNA"/>
</dbReference>
<reference evidence="5" key="1">
    <citation type="submission" date="2021-03" db="EMBL/GenBank/DDBJ databases">
        <authorList>
            <person name="Tagirdzhanova G."/>
        </authorList>
    </citation>
    <scope>NUCLEOTIDE SEQUENCE</scope>
</reference>
<feature type="compositionally biased region" description="Basic and acidic residues" evidence="4">
    <location>
        <begin position="69"/>
        <end position="88"/>
    </location>
</feature>
<dbReference type="PANTHER" id="PTHR14150">
    <property type="entry name" value="U3 SMALL NUCLEOLAR RNA-ASSOCIATED PROTEIN 14"/>
    <property type="match status" value="1"/>
</dbReference>
<feature type="compositionally biased region" description="Low complexity" evidence="4">
    <location>
        <begin position="777"/>
        <end position="797"/>
    </location>
</feature>
<feature type="compositionally biased region" description="Low complexity" evidence="4">
    <location>
        <begin position="130"/>
        <end position="141"/>
    </location>
</feature>
<organism evidence="5 6">
    <name type="scientific">Heterodermia speciosa</name>
    <dbReference type="NCBI Taxonomy" id="116794"/>
    <lineage>
        <taxon>Eukaryota</taxon>
        <taxon>Fungi</taxon>
        <taxon>Dikarya</taxon>
        <taxon>Ascomycota</taxon>
        <taxon>Pezizomycotina</taxon>
        <taxon>Lecanoromycetes</taxon>
        <taxon>OSLEUM clade</taxon>
        <taxon>Lecanoromycetidae</taxon>
        <taxon>Caliciales</taxon>
        <taxon>Physciaceae</taxon>
        <taxon>Heterodermia</taxon>
    </lineage>
</organism>
<feature type="region of interest" description="Disordered" evidence="4">
    <location>
        <begin position="451"/>
        <end position="506"/>
    </location>
</feature>
<comment type="subcellular location">
    <subcellularLocation>
        <location evidence="1">Nucleus</location>
        <location evidence="1">Nucleolus</location>
    </subcellularLocation>
</comment>
<feature type="compositionally biased region" description="Acidic residues" evidence="4">
    <location>
        <begin position="623"/>
        <end position="634"/>
    </location>
</feature>
<dbReference type="Proteomes" id="UP000664521">
    <property type="component" value="Unassembled WGS sequence"/>
</dbReference>
<evidence type="ECO:0000313" key="6">
    <source>
        <dbReference type="Proteomes" id="UP000664521"/>
    </source>
</evidence>